<accession>A0A835YK64</accession>
<evidence type="ECO:0000256" key="5">
    <source>
        <dbReference type="ARBA" id="ARBA00023004"/>
    </source>
</evidence>
<sequence length="560" mass="62775">MSKGRVSFMGGASALAIGVAITFALFKQYPLRAQLMDWSGKTIPEPHREWSNRLLSLLPSPPVGESLQTPDGKKRVMVFMNGEHTEGVDVLLDPENDAVEILDTLLTPKLGCKRVVEMPDRNPDEPCKVYNGMAQRVTKVAEVTDGESLYLVPPDRLFVWPTVKVGRRVVVPHVKGKRGAAMEVETLSLSPRLYMLHNFVNEEESNQIIKEALEMSDDDFKLKRSSTGTKEKSIAQTRTSENAFITASETAIGLKKRIFALLGMKYVDTWADGLQVLRYNVSKGYIDHYDYLDESSGQDHSFDSGHLGTNRFATVVLYLNDVEAGGETVFTLGDIPDGPEIDVDEAIEQLRNSEEAAVLAAAGVEKGSWEERLTALCRTRLAVKPKQGSAILFYNQVPDGKRDRASRHGACPVLAGQKWAANLWVWNGPRYGYTELDDHGRTVERKGLEGGLFKILLTAKNIDVPGAALYYENQFWKEWEPGHDLRINSFTGHKWNARVGDTVIKSWALSERRQEQTILLSRDNLDAPLPKSTRKAKVDENDPLEVNRRWHAERLKQMQA</sequence>
<evidence type="ECO:0000256" key="1">
    <source>
        <dbReference type="ARBA" id="ARBA00001961"/>
    </source>
</evidence>
<keyword evidence="4" id="KW-0560">Oxidoreductase</keyword>
<dbReference type="PANTHER" id="PTHR10869">
    <property type="entry name" value="PROLYL 4-HYDROXYLASE ALPHA SUBUNIT"/>
    <property type="match status" value="1"/>
</dbReference>
<name>A0A835YK64_9STRA</name>
<dbReference type="GO" id="GO:0004656">
    <property type="term" value="F:procollagen-proline 4-dioxygenase activity"/>
    <property type="evidence" value="ECO:0007669"/>
    <property type="project" value="TreeGrafter"/>
</dbReference>
<comment type="caution">
    <text evidence="8">The sequence shown here is derived from an EMBL/GenBank/DDBJ whole genome shotgun (WGS) entry which is preliminary data.</text>
</comment>
<dbReference type="GO" id="GO:0031418">
    <property type="term" value="F:L-ascorbic acid binding"/>
    <property type="evidence" value="ECO:0007669"/>
    <property type="project" value="InterPro"/>
</dbReference>
<dbReference type="AlphaFoldDB" id="A0A835YK64"/>
<dbReference type="PANTHER" id="PTHR10869:SF226">
    <property type="entry name" value="PROLYL 4-HYDROXYLASE ALPHA SUBUNIT DOMAIN-CONTAINING PROTEIN"/>
    <property type="match status" value="1"/>
</dbReference>
<proteinExistence type="predicted"/>
<keyword evidence="9" id="KW-1185">Reference proteome</keyword>
<keyword evidence="3" id="KW-0223">Dioxygenase</keyword>
<organism evidence="8 9">
    <name type="scientific">Tribonema minus</name>
    <dbReference type="NCBI Taxonomy" id="303371"/>
    <lineage>
        <taxon>Eukaryota</taxon>
        <taxon>Sar</taxon>
        <taxon>Stramenopiles</taxon>
        <taxon>Ochrophyta</taxon>
        <taxon>PX clade</taxon>
        <taxon>Xanthophyceae</taxon>
        <taxon>Tribonematales</taxon>
        <taxon>Tribonemataceae</taxon>
        <taxon>Tribonema</taxon>
    </lineage>
</organism>
<dbReference type="Gene3D" id="2.60.120.620">
    <property type="entry name" value="q2cbj1_9rhob like domain"/>
    <property type="match status" value="1"/>
</dbReference>
<gene>
    <name evidence="8" type="ORF">JKP88DRAFT_101011</name>
</gene>
<dbReference type="InterPro" id="IPR006620">
    <property type="entry name" value="Pro_4_hyd_alph"/>
</dbReference>
<feature type="domain" description="Fe2OG dioxygenase" evidence="7">
    <location>
        <begin position="270"/>
        <end position="427"/>
    </location>
</feature>
<dbReference type="InterPro" id="IPR005123">
    <property type="entry name" value="Oxoglu/Fe-dep_dioxygenase_dom"/>
</dbReference>
<dbReference type="OrthoDB" id="420380at2759"/>
<dbReference type="EMBL" id="JAFCMP010000554">
    <property type="protein sequence ID" value="KAG5175115.1"/>
    <property type="molecule type" value="Genomic_DNA"/>
</dbReference>
<dbReference type="GO" id="GO:0005506">
    <property type="term" value="F:iron ion binding"/>
    <property type="evidence" value="ECO:0007669"/>
    <property type="project" value="InterPro"/>
</dbReference>
<dbReference type="GO" id="GO:0005783">
    <property type="term" value="C:endoplasmic reticulum"/>
    <property type="evidence" value="ECO:0007669"/>
    <property type="project" value="TreeGrafter"/>
</dbReference>
<evidence type="ECO:0000313" key="9">
    <source>
        <dbReference type="Proteomes" id="UP000664859"/>
    </source>
</evidence>
<dbReference type="InterPro" id="IPR045054">
    <property type="entry name" value="P4HA-like"/>
</dbReference>
<evidence type="ECO:0000313" key="8">
    <source>
        <dbReference type="EMBL" id="KAG5175115.1"/>
    </source>
</evidence>
<evidence type="ECO:0000256" key="6">
    <source>
        <dbReference type="SAM" id="Phobius"/>
    </source>
</evidence>
<evidence type="ECO:0000256" key="3">
    <source>
        <dbReference type="ARBA" id="ARBA00022964"/>
    </source>
</evidence>
<evidence type="ECO:0000256" key="4">
    <source>
        <dbReference type="ARBA" id="ARBA00023002"/>
    </source>
</evidence>
<reference evidence="8" key="1">
    <citation type="submission" date="2021-02" db="EMBL/GenBank/DDBJ databases">
        <title>First Annotated Genome of the Yellow-green Alga Tribonema minus.</title>
        <authorList>
            <person name="Mahan K.M."/>
        </authorList>
    </citation>
    <scope>NUCLEOTIDE SEQUENCE</scope>
    <source>
        <strain evidence="8">UTEX B ZZ1240</strain>
    </source>
</reference>
<dbReference type="Proteomes" id="UP000664859">
    <property type="component" value="Unassembled WGS sequence"/>
</dbReference>
<keyword evidence="6" id="KW-0812">Transmembrane</keyword>
<keyword evidence="5" id="KW-0408">Iron</keyword>
<protein>
    <recommendedName>
        <fullName evidence="7">Fe2OG dioxygenase domain-containing protein</fullName>
    </recommendedName>
</protein>
<dbReference type="SMART" id="SM00702">
    <property type="entry name" value="P4Hc"/>
    <property type="match status" value="1"/>
</dbReference>
<dbReference type="InterPro" id="IPR044862">
    <property type="entry name" value="Pro_4_hyd_alph_FE2OG_OXY"/>
</dbReference>
<dbReference type="PROSITE" id="PS51471">
    <property type="entry name" value="FE2OG_OXY"/>
    <property type="match status" value="1"/>
</dbReference>
<keyword evidence="6" id="KW-1133">Transmembrane helix</keyword>
<evidence type="ECO:0000256" key="2">
    <source>
        <dbReference type="ARBA" id="ARBA00022723"/>
    </source>
</evidence>
<comment type="cofactor">
    <cofactor evidence="1">
        <name>L-ascorbate</name>
        <dbReference type="ChEBI" id="CHEBI:38290"/>
    </cofactor>
</comment>
<keyword evidence="2" id="KW-0479">Metal-binding</keyword>
<feature type="transmembrane region" description="Helical" evidence="6">
    <location>
        <begin position="6"/>
        <end position="26"/>
    </location>
</feature>
<dbReference type="Pfam" id="PF13640">
    <property type="entry name" value="2OG-FeII_Oxy_3"/>
    <property type="match status" value="1"/>
</dbReference>
<evidence type="ECO:0000259" key="7">
    <source>
        <dbReference type="PROSITE" id="PS51471"/>
    </source>
</evidence>
<keyword evidence="6" id="KW-0472">Membrane</keyword>